<gene>
    <name evidence="1" type="ORF">PSI23_21240</name>
</gene>
<comment type="caution">
    <text evidence="1">The sequence shown here is derived from an EMBL/GenBank/DDBJ whole genome shotgun (WGS) entry which is preliminary data.</text>
</comment>
<evidence type="ECO:0000313" key="2">
    <source>
        <dbReference type="Proteomes" id="UP001217178"/>
    </source>
</evidence>
<accession>A0ABT5LPQ4</accession>
<proteinExistence type="predicted"/>
<sequence length="115" mass="12808">MTIPKCDIPFRVWWKSPHLLAEQSPNSGLGDNSLISNQTPDLAFGHSITDPIILGYLSRCPEQELHLFKRGSLSTENIGMQSSMSDNRTLGVTGSYSQMTLCINDIYSQFERQSG</sequence>
<dbReference type="RefSeq" id="WP_273556940.1">
    <property type="nucleotide sequence ID" value="NZ_JAQRFI010000146.1"/>
</dbReference>
<organism evidence="1 2">
    <name type="scientific">Xenorhabdus yunnanensis</name>
    <dbReference type="NCBI Taxonomy" id="3025878"/>
    <lineage>
        <taxon>Bacteria</taxon>
        <taxon>Pseudomonadati</taxon>
        <taxon>Pseudomonadota</taxon>
        <taxon>Gammaproteobacteria</taxon>
        <taxon>Enterobacterales</taxon>
        <taxon>Morganellaceae</taxon>
        <taxon>Xenorhabdus</taxon>
    </lineage>
</organism>
<protein>
    <submittedName>
        <fullName evidence="1">Uncharacterized protein</fullName>
    </submittedName>
</protein>
<dbReference type="EMBL" id="JAQRFI010000146">
    <property type="protein sequence ID" value="MDC9591735.1"/>
    <property type="molecule type" value="Genomic_DNA"/>
</dbReference>
<dbReference type="Proteomes" id="UP001217178">
    <property type="component" value="Unassembled WGS sequence"/>
</dbReference>
<name>A0ABT5LPQ4_9GAMM</name>
<evidence type="ECO:0000313" key="1">
    <source>
        <dbReference type="EMBL" id="MDC9591735.1"/>
    </source>
</evidence>
<keyword evidence="2" id="KW-1185">Reference proteome</keyword>
<reference evidence="1 2" key="1">
    <citation type="submission" date="2023-02" db="EMBL/GenBank/DDBJ databases">
        <title>Entomopathogenic bacteria.</title>
        <authorList>
            <person name="Machado R.A."/>
        </authorList>
    </citation>
    <scope>NUCLEOTIDE SEQUENCE [LARGE SCALE GENOMIC DNA]</scope>
    <source>
        <strain evidence="1 2">XENO-10</strain>
    </source>
</reference>